<dbReference type="SUPFAM" id="SSF52821">
    <property type="entry name" value="Rhodanese/Cell cycle control phosphatase"/>
    <property type="match status" value="1"/>
</dbReference>
<evidence type="ECO:0000256" key="1">
    <source>
        <dbReference type="SAM" id="Phobius"/>
    </source>
</evidence>
<feature type="transmembrane region" description="Helical" evidence="1">
    <location>
        <begin position="138"/>
        <end position="162"/>
    </location>
</feature>
<keyword evidence="1" id="KW-0472">Membrane</keyword>
<gene>
    <name evidence="3" type="ORF">BN1012_Phect1466</name>
</gene>
<dbReference type="PATRIC" id="fig|1458461.3.peg.1465"/>
<dbReference type="OrthoDB" id="9807812at2"/>
<dbReference type="Pfam" id="PF11127">
    <property type="entry name" value="YgaP-like_TM"/>
    <property type="match status" value="1"/>
</dbReference>
<dbReference type="Gene3D" id="6.10.140.1340">
    <property type="match status" value="1"/>
</dbReference>
<evidence type="ECO:0000259" key="2">
    <source>
        <dbReference type="PROSITE" id="PS50206"/>
    </source>
</evidence>
<name>X5MLQ4_9HYPH</name>
<protein>
    <submittedName>
        <fullName evidence="3">Rhodanese-related sulfurtransferases</fullName>
    </submittedName>
</protein>
<dbReference type="AlphaFoldDB" id="X5MLQ4"/>
<dbReference type="KEGG" id="pect:BN1012_Phect1466"/>
<dbReference type="PANTHER" id="PTHR44086">
    <property type="entry name" value="THIOSULFATE SULFURTRANSFERASE RDL2, MITOCHONDRIAL-RELATED"/>
    <property type="match status" value="1"/>
</dbReference>
<dbReference type="STRING" id="1458461.BN1012_Phect1466"/>
<keyword evidence="4" id="KW-1185">Reference proteome</keyword>
<dbReference type="Pfam" id="PF00581">
    <property type="entry name" value="Rhodanese"/>
    <property type="match status" value="1"/>
</dbReference>
<keyword evidence="1" id="KW-0812">Transmembrane</keyword>
<dbReference type="InterPro" id="IPR036873">
    <property type="entry name" value="Rhodanese-like_dom_sf"/>
</dbReference>
<dbReference type="PANTHER" id="PTHR44086:SF10">
    <property type="entry name" value="THIOSULFATE SULFURTRANSFERASE_RHODANESE-LIKE DOMAIN-CONTAINING PROTEIN 3"/>
    <property type="match status" value="1"/>
</dbReference>
<proteinExistence type="predicted"/>
<dbReference type="HOGENOM" id="CLU_107126_1_0_5"/>
<keyword evidence="3" id="KW-0808">Transferase</keyword>
<dbReference type="InterPro" id="IPR001763">
    <property type="entry name" value="Rhodanese-like_dom"/>
</dbReference>
<feature type="transmembrane region" description="Helical" evidence="1">
    <location>
        <begin position="113"/>
        <end position="132"/>
    </location>
</feature>
<dbReference type="GO" id="GO:0004792">
    <property type="term" value="F:thiosulfate-cyanide sulfurtransferase activity"/>
    <property type="evidence" value="ECO:0007669"/>
    <property type="project" value="TreeGrafter"/>
</dbReference>
<dbReference type="Gene3D" id="3.40.250.10">
    <property type="entry name" value="Rhodanese-like domain"/>
    <property type="match status" value="1"/>
</dbReference>
<keyword evidence="1" id="KW-1133">Transmembrane helix</keyword>
<dbReference type="SMART" id="SM00450">
    <property type="entry name" value="RHOD"/>
    <property type="match status" value="1"/>
</dbReference>
<evidence type="ECO:0000313" key="4">
    <source>
        <dbReference type="Proteomes" id="UP000032160"/>
    </source>
</evidence>
<dbReference type="InterPro" id="IPR021309">
    <property type="entry name" value="YgaP-like_TM"/>
</dbReference>
<dbReference type="RefSeq" id="WP_043950264.1">
    <property type="nucleotide sequence ID" value="NZ_HG966617.1"/>
</dbReference>
<accession>X5MLQ4</accession>
<dbReference type="PROSITE" id="PS50206">
    <property type="entry name" value="RHODANESE_3"/>
    <property type="match status" value="1"/>
</dbReference>
<evidence type="ECO:0000313" key="3">
    <source>
        <dbReference type="EMBL" id="CDO59680.1"/>
    </source>
</evidence>
<reference evidence="3 4" key="1">
    <citation type="journal article" date="2014" name="Front. Genet.">
        <title>Genome and metabolic network of "Candidatus Phaeomarinobacter ectocarpi" Ec32, a new candidate genus of Alphaproteobacteria frequently associated with brown algae.</title>
        <authorList>
            <person name="Dittami S.M."/>
            <person name="Barbeyron T."/>
            <person name="Boyen C."/>
            <person name="Cambefort J."/>
            <person name="Collet G."/>
            <person name="Delage L."/>
            <person name="Gobet A."/>
            <person name="Groisillier A."/>
            <person name="Leblanc C."/>
            <person name="Michel G."/>
            <person name="Scornet D."/>
            <person name="Siegel A."/>
            <person name="Tapia J.E."/>
            <person name="Tonon T."/>
        </authorList>
    </citation>
    <scope>NUCLEOTIDE SEQUENCE [LARGE SCALE GENOMIC DNA]</scope>
    <source>
        <strain evidence="3 4">Ec32</strain>
    </source>
</reference>
<dbReference type="Proteomes" id="UP000032160">
    <property type="component" value="Chromosome I"/>
</dbReference>
<sequence>MTLHPITPEDAKLRVAQGTRLIDVRERDEHLRERIAGASCIPASKLPQVLEGDEGDVIFHCRSGNRTQALAGILSASASGKAYVLEGGLDAWKKAGLAVEKTPKAPLEIMRQVQMTAGGLVLLGVLLGYLVSPGFFGLSAFVGAGLFFAGASGWCGMARLLALMPWNRAPELSASDTAGANA</sequence>
<dbReference type="EMBL" id="HG966617">
    <property type="protein sequence ID" value="CDO59680.1"/>
    <property type="molecule type" value="Genomic_DNA"/>
</dbReference>
<organism evidence="3 4">
    <name type="scientific">Candidatus Phaeomarinibacter ectocarpi</name>
    <dbReference type="NCBI Taxonomy" id="1458461"/>
    <lineage>
        <taxon>Bacteria</taxon>
        <taxon>Pseudomonadati</taxon>
        <taxon>Pseudomonadota</taxon>
        <taxon>Alphaproteobacteria</taxon>
        <taxon>Hyphomicrobiales</taxon>
        <taxon>Parvibaculaceae</taxon>
        <taxon>Candidatus Phaeomarinibacter</taxon>
    </lineage>
</organism>
<feature type="domain" description="Rhodanese" evidence="2">
    <location>
        <begin position="15"/>
        <end position="101"/>
    </location>
</feature>